<dbReference type="RefSeq" id="WP_203974223.1">
    <property type="nucleotide sequence ID" value="NZ_BAAAKY010000033.1"/>
</dbReference>
<sequence length="150" mass="16290">MLIRALRTAKAVLLVATGLLPVACSACSWSEADIRRLHSQLASAVPESLGAMSVGAIQNGSECDEDGQGVWADVTVRHVRSYTDVIGELKRQGWSDLSAEERARFLDDSPVVKRKVGDRTVMAWVLSPITAPDAPNGYVELSFEFQDEDS</sequence>
<evidence type="ECO:0000256" key="1">
    <source>
        <dbReference type="SAM" id="SignalP"/>
    </source>
</evidence>
<organism evidence="2 3">
    <name type="scientific">Planotetraspora silvatica</name>
    <dbReference type="NCBI Taxonomy" id="234614"/>
    <lineage>
        <taxon>Bacteria</taxon>
        <taxon>Bacillati</taxon>
        <taxon>Actinomycetota</taxon>
        <taxon>Actinomycetes</taxon>
        <taxon>Streptosporangiales</taxon>
        <taxon>Streptosporangiaceae</taxon>
        <taxon>Planotetraspora</taxon>
    </lineage>
</organism>
<dbReference type="EMBL" id="BOOQ01000016">
    <property type="protein sequence ID" value="GII46412.1"/>
    <property type="molecule type" value="Genomic_DNA"/>
</dbReference>
<keyword evidence="3" id="KW-1185">Reference proteome</keyword>
<protein>
    <recommendedName>
        <fullName evidence="4">Lipoprotein</fullName>
    </recommendedName>
</protein>
<evidence type="ECO:0000313" key="2">
    <source>
        <dbReference type="EMBL" id="GII46412.1"/>
    </source>
</evidence>
<gene>
    <name evidence="2" type="ORF">Psi02_28360</name>
</gene>
<evidence type="ECO:0008006" key="4">
    <source>
        <dbReference type="Google" id="ProtNLM"/>
    </source>
</evidence>
<evidence type="ECO:0000313" key="3">
    <source>
        <dbReference type="Proteomes" id="UP000644610"/>
    </source>
</evidence>
<feature type="chain" id="PRO_5038810678" description="Lipoprotein" evidence="1">
    <location>
        <begin position="27"/>
        <end position="150"/>
    </location>
</feature>
<proteinExistence type="predicted"/>
<accession>A0A8J3UK27</accession>
<feature type="signal peptide" evidence="1">
    <location>
        <begin position="1"/>
        <end position="26"/>
    </location>
</feature>
<keyword evidence="1" id="KW-0732">Signal</keyword>
<dbReference type="AlphaFoldDB" id="A0A8J3UK27"/>
<reference evidence="2" key="1">
    <citation type="submission" date="2021-01" db="EMBL/GenBank/DDBJ databases">
        <title>Whole genome shotgun sequence of Planotetraspora silvatica NBRC 100141.</title>
        <authorList>
            <person name="Komaki H."/>
            <person name="Tamura T."/>
        </authorList>
    </citation>
    <scope>NUCLEOTIDE SEQUENCE</scope>
    <source>
        <strain evidence="2">NBRC 100141</strain>
    </source>
</reference>
<dbReference type="Proteomes" id="UP000644610">
    <property type="component" value="Unassembled WGS sequence"/>
</dbReference>
<name>A0A8J3UK27_9ACTN</name>
<comment type="caution">
    <text evidence="2">The sequence shown here is derived from an EMBL/GenBank/DDBJ whole genome shotgun (WGS) entry which is preliminary data.</text>
</comment>